<evidence type="ECO:0000259" key="1">
    <source>
        <dbReference type="PROSITE" id="PS51186"/>
    </source>
</evidence>
<comment type="caution">
    <text evidence="2">The sequence shown here is derived from an EMBL/GenBank/DDBJ whole genome shotgun (WGS) entry which is preliminary data.</text>
</comment>
<keyword evidence="2" id="KW-0808">Transferase</keyword>
<dbReference type="RefSeq" id="WP_102168228.1">
    <property type="nucleotide sequence ID" value="NZ_CP117296.1"/>
</dbReference>
<proteinExistence type="predicted"/>
<feature type="domain" description="N-acetyltransferase" evidence="1">
    <location>
        <begin position="3"/>
        <end position="173"/>
    </location>
</feature>
<dbReference type="GO" id="GO:0016746">
    <property type="term" value="F:acyltransferase activity"/>
    <property type="evidence" value="ECO:0007669"/>
    <property type="project" value="UniProtKB-KW"/>
</dbReference>
<dbReference type="InterPro" id="IPR000182">
    <property type="entry name" value="GNAT_dom"/>
</dbReference>
<evidence type="ECO:0000313" key="2">
    <source>
        <dbReference type="EMBL" id="MBU9694690.1"/>
    </source>
</evidence>
<keyword evidence="2" id="KW-0012">Acyltransferase</keyword>
<dbReference type="Proteomes" id="UP001196248">
    <property type="component" value="Unassembled WGS sequence"/>
</dbReference>
<dbReference type="SUPFAM" id="SSF55729">
    <property type="entry name" value="Acyl-CoA N-acyltransferases (Nat)"/>
    <property type="match status" value="1"/>
</dbReference>
<reference evidence="2 3" key="1">
    <citation type="submission" date="2021-06" db="EMBL/GenBank/DDBJ databases">
        <title>Limosilactobacillus angelus sp. nov., isolated from the human vagina.</title>
        <authorList>
            <person name="Chen Y.-S."/>
        </authorList>
    </citation>
    <scope>NUCLEOTIDE SEQUENCE [LARGE SCALE GENOMIC DNA]</scope>
    <source>
        <strain evidence="2 3">P5L02</strain>
    </source>
</reference>
<dbReference type="EC" id="2.3.1.-" evidence="2"/>
<gene>
    <name evidence="2" type="ORF">KSL82_01955</name>
</gene>
<dbReference type="InterPro" id="IPR016181">
    <property type="entry name" value="Acyl_CoA_acyltransferase"/>
</dbReference>
<sequence length="175" mass="20216">MATYIRRAQEADLFKVEALIEDAKQVLKLHDNPQWQDGHPELATLKNDIQNGNNWLLIDDDHIVGTAVLQFQAEQSYDEITAGQWENPDEPYAIIHRLTIDRRVSDQHLGKLFLANLISVGILQGIRNFRYDTHLKNIPMQKLGEKMGFVKRGVVYIKDQTDPKHLAYELQLSDR</sequence>
<protein>
    <submittedName>
        <fullName evidence="2">GNAT family N-acetyltransferase</fullName>
        <ecNumber evidence="2">2.3.1.-</ecNumber>
    </submittedName>
</protein>
<keyword evidence="3" id="KW-1185">Reference proteome</keyword>
<name>A0ABS6ITN5_9LACO</name>
<dbReference type="Gene3D" id="3.40.630.30">
    <property type="match status" value="1"/>
</dbReference>
<dbReference type="PROSITE" id="PS51186">
    <property type="entry name" value="GNAT"/>
    <property type="match status" value="1"/>
</dbReference>
<dbReference type="Pfam" id="PF00583">
    <property type="entry name" value="Acetyltransf_1"/>
    <property type="match status" value="1"/>
</dbReference>
<accession>A0ABS6ITN5</accession>
<evidence type="ECO:0000313" key="3">
    <source>
        <dbReference type="Proteomes" id="UP001196248"/>
    </source>
</evidence>
<organism evidence="2 3">
    <name type="scientific">Limosilactobacillus portuensis</name>
    <dbReference type="NCBI Taxonomy" id="2742601"/>
    <lineage>
        <taxon>Bacteria</taxon>
        <taxon>Bacillati</taxon>
        <taxon>Bacillota</taxon>
        <taxon>Bacilli</taxon>
        <taxon>Lactobacillales</taxon>
        <taxon>Lactobacillaceae</taxon>
        <taxon>Limosilactobacillus</taxon>
    </lineage>
</organism>
<dbReference type="EMBL" id="JAHPJJ010000004">
    <property type="protein sequence ID" value="MBU9694690.1"/>
    <property type="molecule type" value="Genomic_DNA"/>
</dbReference>